<evidence type="ECO:0000256" key="2">
    <source>
        <dbReference type="ARBA" id="ARBA00023002"/>
    </source>
</evidence>
<dbReference type="InterPro" id="IPR016163">
    <property type="entry name" value="Ald_DH_C"/>
</dbReference>
<dbReference type="InterPro" id="IPR012394">
    <property type="entry name" value="Aldehyde_DH_NAD(P)"/>
</dbReference>
<evidence type="ECO:0000256" key="4">
    <source>
        <dbReference type="PROSITE-ProRule" id="PRU10007"/>
    </source>
</evidence>
<feature type="active site" evidence="4">
    <location>
        <position position="218"/>
    </location>
</feature>
<evidence type="ECO:0000256" key="5">
    <source>
        <dbReference type="RuleBase" id="RU003345"/>
    </source>
</evidence>
<feature type="domain" description="Aldehyde dehydrogenase" evidence="6">
    <location>
        <begin position="30"/>
        <end position="434"/>
    </location>
</feature>
<gene>
    <name evidence="7" type="ORF">VPK24_16735</name>
</gene>
<dbReference type="PROSITE" id="PS00687">
    <property type="entry name" value="ALDEHYDE_DEHYDR_GLU"/>
    <property type="match status" value="1"/>
</dbReference>
<evidence type="ECO:0000259" key="6">
    <source>
        <dbReference type="Pfam" id="PF00171"/>
    </source>
</evidence>
<name>A0ABW7CGA7_9CYAN</name>
<comment type="similarity">
    <text evidence="1 3 5">Belongs to the aldehyde dehydrogenase family.</text>
</comment>
<dbReference type="CDD" id="cd07087">
    <property type="entry name" value="ALDH_F3-13-14_CALDH-like"/>
    <property type="match status" value="1"/>
</dbReference>
<dbReference type="PROSITE" id="PS00070">
    <property type="entry name" value="ALDEHYDE_DEHYDR_CYS"/>
    <property type="match status" value="1"/>
</dbReference>
<evidence type="ECO:0000313" key="8">
    <source>
        <dbReference type="Proteomes" id="UP001604335"/>
    </source>
</evidence>
<keyword evidence="2 3" id="KW-0560">Oxidoreductase</keyword>
<dbReference type="Gene3D" id="3.40.309.10">
    <property type="entry name" value="Aldehyde Dehydrogenase, Chain A, domain 2"/>
    <property type="match status" value="1"/>
</dbReference>
<organism evidence="7 8">
    <name type="scientific">Limnothrix redekei LRLZ20PSL1</name>
    <dbReference type="NCBI Taxonomy" id="3112953"/>
    <lineage>
        <taxon>Bacteria</taxon>
        <taxon>Bacillati</taxon>
        <taxon>Cyanobacteriota</taxon>
        <taxon>Cyanophyceae</taxon>
        <taxon>Pseudanabaenales</taxon>
        <taxon>Pseudanabaenaceae</taxon>
        <taxon>Limnothrix</taxon>
    </lineage>
</organism>
<protein>
    <recommendedName>
        <fullName evidence="3">Aldehyde dehydrogenase</fullName>
    </recommendedName>
</protein>
<sequence>MPQPIAPSATSPQELVKTQHDFFKLGYTRDVDYRLRRLQDLRRAIEEQQDQLLRALQVDLGKPPFEAVLAELEFCLLEIDHALKHLRSWTKPRSVGLPFTLWPGRAKVQREPLGVVLIMGAWNYPVQLTLGPLVGAIAAGNCAVIKPSEVAPQSSRAIADLIRRAFDPMYVAVAEGGIQVSQALLEEPFDHIFYTGGPTVAKVVMAYAAQRLTPVTLELGGKNPCILDRSADFPIAARRIVWGKFFNAGQSCLAPDYVLVPRDREAEFLALAQGAIADFFGPTPSLSPDFARIANDYHLERLLRLIPGSGQVVIGGDADPRQRYLAPTLLAAVQWSDPVMQEEIFGPILPVLAYDHLDGAIAQINARPHPLACYVFANDRTISRAIGRETTSGSLCVNDLLVQATVPDLPFGGVGASGMGRYHGRAGFELFSYQRSHLWRSAQPEFPMRYPPYDDSKLSWLSRLRS</sequence>
<dbReference type="Gene3D" id="3.40.605.10">
    <property type="entry name" value="Aldehyde Dehydrogenase, Chain A, domain 1"/>
    <property type="match status" value="1"/>
</dbReference>
<dbReference type="PANTHER" id="PTHR43570">
    <property type="entry name" value="ALDEHYDE DEHYDROGENASE"/>
    <property type="match status" value="1"/>
</dbReference>
<dbReference type="InterPro" id="IPR016162">
    <property type="entry name" value="Ald_DH_N"/>
</dbReference>
<evidence type="ECO:0000256" key="1">
    <source>
        <dbReference type="ARBA" id="ARBA00009986"/>
    </source>
</evidence>
<evidence type="ECO:0000256" key="3">
    <source>
        <dbReference type="PIRNR" id="PIRNR036492"/>
    </source>
</evidence>
<dbReference type="InterPro" id="IPR029510">
    <property type="entry name" value="Ald_DH_CS_GLU"/>
</dbReference>
<reference evidence="8" key="1">
    <citation type="journal article" date="2024" name="Algal Res.">
        <title>Biochemical, toxicological and genomic investigation of a high-biomass producing Limnothrix strain isolated from Italian shallow drinking water reservoir.</title>
        <authorList>
            <person name="Simonazzi M."/>
            <person name="Shishido T.K."/>
            <person name="Delbaje E."/>
            <person name="Wahlsten M."/>
            <person name="Fewer D.P."/>
            <person name="Sivonen K."/>
            <person name="Pezzolesi L."/>
            <person name="Pistocchi R."/>
        </authorList>
    </citation>
    <scope>NUCLEOTIDE SEQUENCE [LARGE SCALE GENOMIC DNA]</scope>
    <source>
        <strain evidence="8">LRLZ20PSL1</strain>
    </source>
</reference>
<proteinExistence type="inferred from homology"/>
<keyword evidence="8" id="KW-1185">Reference proteome</keyword>
<dbReference type="InterPro" id="IPR016161">
    <property type="entry name" value="Ald_DH/histidinol_DH"/>
</dbReference>
<accession>A0ABW7CGA7</accession>
<dbReference type="Pfam" id="PF00171">
    <property type="entry name" value="Aldedh"/>
    <property type="match status" value="1"/>
</dbReference>
<dbReference type="Proteomes" id="UP001604335">
    <property type="component" value="Unassembled WGS sequence"/>
</dbReference>
<dbReference type="EMBL" id="JAZAQF010000088">
    <property type="protein sequence ID" value="MFG3819294.1"/>
    <property type="molecule type" value="Genomic_DNA"/>
</dbReference>
<dbReference type="InterPro" id="IPR015590">
    <property type="entry name" value="Aldehyde_DH_dom"/>
</dbReference>
<dbReference type="RefSeq" id="WP_393015115.1">
    <property type="nucleotide sequence ID" value="NZ_JAZAQF010000088.1"/>
</dbReference>
<comment type="caution">
    <text evidence="7">The sequence shown here is derived from an EMBL/GenBank/DDBJ whole genome shotgun (WGS) entry which is preliminary data.</text>
</comment>
<dbReference type="PANTHER" id="PTHR43570:SF16">
    <property type="entry name" value="ALDEHYDE DEHYDROGENASE TYPE III, ISOFORM Q"/>
    <property type="match status" value="1"/>
</dbReference>
<evidence type="ECO:0000313" key="7">
    <source>
        <dbReference type="EMBL" id="MFG3819294.1"/>
    </source>
</evidence>
<dbReference type="InterPro" id="IPR016160">
    <property type="entry name" value="Ald_DH_CS_CYS"/>
</dbReference>
<dbReference type="PIRSF" id="PIRSF036492">
    <property type="entry name" value="ALDH"/>
    <property type="match status" value="1"/>
</dbReference>
<dbReference type="SUPFAM" id="SSF53720">
    <property type="entry name" value="ALDH-like"/>
    <property type="match status" value="1"/>
</dbReference>